<dbReference type="InterPro" id="IPR036282">
    <property type="entry name" value="Glutathione-S-Trfase_C_sf"/>
</dbReference>
<evidence type="ECO:0000313" key="2">
    <source>
        <dbReference type="Proteomes" id="UP000605970"/>
    </source>
</evidence>
<reference evidence="1" key="1">
    <citation type="journal article" date="2020" name="Ecol. Evol.">
        <title>Genome structure and content of the rice root-knot nematode (Meloidogyne graminicola).</title>
        <authorList>
            <person name="Phan N.T."/>
            <person name="Danchin E.G.J."/>
            <person name="Klopp C."/>
            <person name="Perfus-Barbeoch L."/>
            <person name="Kozlowski D.K."/>
            <person name="Koutsovoulos G.D."/>
            <person name="Lopez-Roques C."/>
            <person name="Bouchez O."/>
            <person name="Zahm M."/>
            <person name="Besnard G."/>
            <person name="Bellafiore S."/>
        </authorList>
    </citation>
    <scope>NUCLEOTIDE SEQUENCE</scope>
    <source>
        <strain evidence="1">VN-18</strain>
    </source>
</reference>
<proteinExistence type="predicted"/>
<feature type="non-terminal residue" evidence="1">
    <location>
        <position position="1"/>
    </location>
</feature>
<organism evidence="1 2">
    <name type="scientific">Meloidogyne graminicola</name>
    <dbReference type="NCBI Taxonomy" id="189291"/>
    <lineage>
        <taxon>Eukaryota</taxon>
        <taxon>Metazoa</taxon>
        <taxon>Ecdysozoa</taxon>
        <taxon>Nematoda</taxon>
        <taxon>Chromadorea</taxon>
        <taxon>Rhabditida</taxon>
        <taxon>Tylenchina</taxon>
        <taxon>Tylenchomorpha</taxon>
        <taxon>Tylenchoidea</taxon>
        <taxon>Meloidogynidae</taxon>
        <taxon>Meloidogyninae</taxon>
        <taxon>Meloidogyne</taxon>
    </lineage>
</organism>
<dbReference type="Proteomes" id="UP000605970">
    <property type="component" value="Unassembled WGS sequence"/>
</dbReference>
<evidence type="ECO:0008006" key="3">
    <source>
        <dbReference type="Google" id="ProtNLM"/>
    </source>
</evidence>
<dbReference type="Gene3D" id="1.20.1050.10">
    <property type="match status" value="1"/>
</dbReference>
<name>A0A8S9ZT00_9BILA</name>
<keyword evidence="2" id="KW-1185">Reference proteome</keyword>
<dbReference type="AlphaFoldDB" id="A0A8S9ZT00"/>
<dbReference type="OrthoDB" id="5900901at2759"/>
<dbReference type="SUPFAM" id="SSF47616">
    <property type="entry name" value="GST C-terminal domain-like"/>
    <property type="match status" value="1"/>
</dbReference>
<comment type="caution">
    <text evidence="1">The sequence shown here is derived from an EMBL/GenBank/DDBJ whole genome shotgun (WGS) entry which is preliminary data.</text>
</comment>
<accession>A0A8S9ZT00</accession>
<dbReference type="EMBL" id="JABEBT010000031">
    <property type="protein sequence ID" value="KAF7636281.1"/>
    <property type="molecule type" value="Genomic_DNA"/>
</dbReference>
<evidence type="ECO:0000313" key="1">
    <source>
        <dbReference type="EMBL" id="KAF7636281.1"/>
    </source>
</evidence>
<protein>
    <recommendedName>
        <fullName evidence="3">Glutathione S-transferase</fullName>
    </recommendedName>
</protein>
<sequence>RINNHFLIGSPNYGTIPFVQFNGIYIEGTNNIINSLKHLGKKIKRNTNEIEIIGIIEEIIIPILMYDRSVNINGNNNGLEFLISDKGIREQMISYLPQFLEEKRLKIVQDNYHYILIIGKNFWLNFFKLNNGDAINENEEKEIFNFMQNYVLNFNDKNSFDFGDWQRLNKFIENFINEILNEYFTSDGKESMNYKIKQYLNKINFDQKNINNLIELFDKKLTIIANKLLINKEYIFGEELTQTDIYLFSVFIQFFEGHLNNKKLKKYFMKESEKLKNNSFNNYIGKGKEKINEIIEIKKEINNNKLLNDEYIDWRIEIIYQFIEKIKKLLGFNFNEEWKMLQNKRILNYEKENKNSEKYDGPFHVETNELIDIDKLIEYNKYKHAISSIFGIKRLEKSKSDNFLGKIKETIKGKSKPEIEDFDELIQKILKKLFNYLNKNISKQFDRKGYGTICLNILAAYLCNLGRNYNEQDAEKCKNKYLNNALYRKYQHYDETILSTNFKETVKEVYGLSNNIKEFNNKEENIDNISNKHSENIREIASKIINEYNEEKIEKNIEEAIKKSWIIEKEQREYKILENDKNEIKENKNEDLIILEEF</sequence>
<gene>
    <name evidence="1" type="ORF">Mgra_00004267</name>
</gene>